<sequence>MRDRVPVLVAAGGETWEAPALRALAEASVVVLKRCVDLTDLLASASAGTVGVVLVSGELAGLDADAVMQLLRVDVRCVAVGGDAEALGRLGVVEVHPVDDPAGLPDAVRRAVRQDLVLDPEPGPESRLEVRADRGRTVVVHGPAGAPGRTLLATGLAAEHARRGAPTVLVDADPHGGAVAQHLVVLDEVSGLLAAARLVNAGGLDARSFARCRREVTPGLEVLTGLPRPDRWVEARPGVLDAVLERASEVGDVVVDTGFSLEDDADLGRGLVRNQLTLDAVAAADHVVAVGSAEPVGLARLARTLVDLRDLAPVPVTVVVNRMRDSLGWSRRDILGMVEGYVRPAGVVFVPDDRAAADRALVAGRSVVEAGASPLASAVAELHEAVLGGAGQPVKRSSAGRGRWRCRRP</sequence>
<dbReference type="PANTHER" id="PTHR43384:SF13">
    <property type="entry name" value="SLR0110 PROTEIN"/>
    <property type="match status" value="1"/>
</dbReference>
<proteinExistence type="predicted"/>
<evidence type="ECO:0000313" key="2">
    <source>
        <dbReference type="Proteomes" id="UP000281738"/>
    </source>
</evidence>
<keyword evidence="2" id="KW-1185">Reference proteome</keyword>
<dbReference type="PANTHER" id="PTHR43384">
    <property type="entry name" value="SEPTUM SITE-DETERMINING PROTEIN MIND HOMOLOG, CHLOROPLASTIC-RELATED"/>
    <property type="match status" value="1"/>
</dbReference>
<organism evidence="1 2">
    <name type="scientific">Nocardioides aurantiacus</name>
    <dbReference type="NCBI Taxonomy" id="86796"/>
    <lineage>
        <taxon>Bacteria</taxon>
        <taxon>Bacillati</taxon>
        <taxon>Actinomycetota</taxon>
        <taxon>Actinomycetes</taxon>
        <taxon>Propionibacteriales</taxon>
        <taxon>Nocardioidaceae</taxon>
        <taxon>Nocardioides</taxon>
    </lineage>
</organism>
<dbReference type="AlphaFoldDB" id="A0A3N2CVM5"/>
<dbReference type="GO" id="GO:0016887">
    <property type="term" value="F:ATP hydrolysis activity"/>
    <property type="evidence" value="ECO:0007669"/>
    <property type="project" value="TreeGrafter"/>
</dbReference>
<dbReference type="EMBL" id="RKHO01000001">
    <property type="protein sequence ID" value="ROR91523.1"/>
    <property type="molecule type" value="Genomic_DNA"/>
</dbReference>
<dbReference type="InterPro" id="IPR050625">
    <property type="entry name" value="ParA/MinD_ATPase"/>
</dbReference>
<accession>A0A3N2CVM5</accession>
<dbReference type="Gene3D" id="3.40.50.300">
    <property type="entry name" value="P-loop containing nucleotide triphosphate hydrolases"/>
    <property type="match status" value="1"/>
</dbReference>
<gene>
    <name evidence="1" type="ORF">EDD33_2393</name>
</gene>
<dbReference type="GO" id="GO:0005524">
    <property type="term" value="F:ATP binding"/>
    <property type="evidence" value="ECO:0007669"/>
    <property type="project" value="TreeGrafter"/>
</dbReference>
<evidence type="ECO:0000313" key="1">
    <source>
        <dbReference type="EMBL" id="ROR91523.1"/>
    </source>
</evidence>
<dbReference type="Proteomes" id="UP000281738">
    <property type="component" value="Unassembled WGS sequence"/>
</dbReference>
<dbReference type="GO" id="GO:0051782">
    <property type="term" value="P:negative regulation of cell division"/>
    <property type="evidence" value="ECO:0007669"/>
    <property type="project" value="TreeGrafter"/>
</dbReference>
<dbReference type="GO" id="GO:0009898">
    <property type="term" value="C:cytoplasmic side of plasma membrane"/>
    <property type="evidence" value="ECO:0007669"/>
    <property type="project" value="TreeGrafter"/>
</dbReference>
<reference evidence="1 2" key="1">
    <citation type="submission" date="2018-11" db="EMBL/GenBank/DDBJ databases">
        <title>Sequencing the genomes of 1000 actinobacteria strains.</title>
        <authorList>
            <person name="Klenk H.-P."/>
        </authorList>
    </citation>
    <scope>NUCLEOTIDE SEQUENCE [LARGE SCALE GENOMIC DNA]</scope>
    <source>
        <strain evidence="1 2">DSM 12652</strain>
    </source>
</reference>
<protein>
    <submittedName>
        <fullName evidence="1">Cellulose biosynthesis protein BcsQ</fullName>
    </submittedName>
</protein>
<dbReference type="GO" id="GO:0005829">
    <property type="term" value="C:cytosol"/>
    <property type="evidence" value="ECO:0007669"/>
    <property type="project" value="TreeGrafter"/>
</dbReference>
<comment type="caution">
    <text evidence="1">The sequence shown here is derived from an EMBL/GenBank/DDBJ whole genome shotgun (WGS) entry which is preliminary data.</text>
</comment>
<name>A0A3N2CVM5_9ACTN</name>
<dbReference type="SUPFAM" id="SSF52540">
    <property type="entry name" value="P-loop containing nucleoside triphosphate hydrolases"/>
    <property type="match status" value="1"/>
</dbReference>
<dbReference type="InterPro" id="IPR027417">
    <property type="entry name" value="P-loop_NTPase"/>
</dbReference>